<dbReference type="InterPro" id="IPR035965">
    <property type="entry name" value="PAS-like_dom_sf"/>
</dbReference>
<proteinExistence type="predicted"/>
<dbReference type="Pfam" id="PF00512">
    <property type="entry name" value="HisKA"/>
    <property type="match status" value="1"/>
</dbReference>
<gene>
    <name evidence="10" type="ORF">DC3_20080</name>
</gene>
<dbReference type="InterPro" id="IPR004358">
    <property type="entry name" value="Sig_transdc_His_kin-like_C"/>
</dbReference>
<evidence type="ECO:0000256" key="1">
    <source>
        <dbReference type="ARBA" id="ARBA00000085"/>
    </source>
</evidence>
<sequence length="608" mass="68879">MAQHPSLLPDLSAHQVLQALREPAFVCRLDGSGLIPNQKLLAVFPLGQHPQQMLLDIVHEEDHVHFGTLLYHHTHQNLPFNLTFRAAHDASWHELTMDPIEHQGEVTGWLGRITVLESSSDHLTSILEHIPLAINVMGLDGEIKLMNRYQEMASRTTREAYLGRTVSEVTPHFSETFRRIFETILATGEALPSQEYFTPRGEWWRSFHFPIKSRDGRILAVGNASLNITEQKNAEQHAQEQTDFLQKVTEDIPVTIQIRNLKTGKVVFRNRYASAVIGYTHEEIEQMNMQQQFMLVPPEDLQKFLTIYDRIRALKDGESIEDEYRLKHKDGRWRWLFGRSTVFSRDEAGGPLESLSVGIDITDRKEAEILLKERDRQMQALLEGHKRFVSDASHEIKTPIAGIQGNLEVLLRYPDIPAEEKQEILQDCHREAVRLGRLVSDLLSLARADRGILLLETDVRLDVMLQDLLREFEPLKGNHDLLLGEVAPCTVQGDPERLKQLLVILTENALKYTPAGGEVSLTLAREGDRAILKVQDTGIGIRQEDLPRVFERYFRADSSRLGQDPGGTGLGLPIARWIVEAHGGEIWLESQVGLGTTVVVSLPGCLEM</sequence>
<keyword evidence="6" id="KW-0902">Two-component regulatory system</keyword>
<name>A0A511N0J3_DEIC1</name>
<comment type="caution">
    <text evidence="10">The sequence shown here is derived from an EMBL/GenBank/DDBJ whole genome shotgun (WGS) entry which is preliminary data.</text>
</comment>
<evidence type="ECO:0000256" key="2">
    <source>
        <dbReference type="ARBA" id="ARBA00012438"/>
    </source>
</evidence>
<dbReference type="Pfam" id="PF08448">
    <property type="entry name" value="PAS_4"/>
    <property type="match status" value="1"/>
</dbReference>
<dbReference type="SUPFAM" id="SSF55785">
    <property type="entry name" value="PYP-like sensor domain (PAS domain)"/>
    <property type="match status" value="2"/>
</dbReference>
<dbReference type="AlphaFoldDB" id="A0A511N0J3"/>
<dbReference type="Gene3D" id="3.30.450.20">
    <property type="entry name" value="PAS domain"/>
    <property type="match status" value="2"/>
</dbReference>
<dbReference type="FunFam" id="1.10.287.130:FF:000001">
    <property type="entry name" value="Two-component sensor histidine kinase"/>
    <property type="match status" value="1"/>
</dbReference>
<evidence type="ECO:0000313" key="10">
    <source>
        <dbReference type="EMBL" id="GEM46373.1"/>
    </source>
</evidence>
<dbReference type="SMART" id="SM00086">
    <property type="entry name" value="PAC"/>
    <property type="match status" value="2"/>
</dbReference>
<keyword evidence="3" id="KW-0597">Phosphoprotein</keyword>
<dbReference type="CDD" id="cd00082">
    <property type="entry name" value="HisKA"/>
    <property type="match status" value="1"/>
</dbReference>
<evidence type="ECO:0000259" key="9">
    <source>
        <dbReference type="PROSITE" id="PS50113"/>
    </source>
</evidence>
<dbReference type="SUPFAM" id="SSF55874">
    <property type="entry name" value="ATPase domain of HSP90 chaperone/DNA topoisomerase II/histidine kinase"/>
    <property type="match status" value="1"/>
</dbReference>
<dbReference type="InterPro" id="IPR050736">
    <property type="entry name" value="Sensor_HK_Regulatory"/>
</dbReference>
<dbReference type="InterPro" id="IPR000014">
    <property type="entry name" value="PAS"/>
</dbReference>
<dbReference type="InterPro" id="IPR013656">
    <property type="entry name" value="PAS_4"/>
</dbReference>
<dbReference type="InterPro" id="IPR013655">
    <property type="entry name" value="PAS_fold_3"/>
</dbReference>
<dbReference type="SMART" id="SM00388">
    <property type="entry name" value="HisKA"/>
    <property type="match status" value="1"/>
</dbReference>
<keyword evidence="11" id="KW-1185">Reference proteome</keyword>
<dbReference type="SMART" id="SM00387">
    <property type="entry name" value="HATPase_c"/>
    <property type="match status" value="1"/>
</dbReference>
<dbReference type="Proteomes" id="UP000321306">
    <property type="component" value="Unassembled WGS sequence"/>
</dbReference>
<dbReference type="PROSITE" id="PS50113">
    <property type="entry name" value="PAC"/>
    <property type="match status" value="1"/>
</dbReference>
<dbReference type="SMART" id="SM00091">
    <property type="entry name" value="PAS"/>
    <property type="match status" value="3"/>
</dbReference>
<dbReference type="SUPFAM" id="SSF47384">
    <property type="entry name" value="Homodimeric domain of signal transducing histidine kinase"/>
    <property type="match status" value="1"/>
</dbReference>
<keyword evidence="5" id="KW-0418">Kinase</keyword>
<dbReference type="InterPro" id="IPR005467">
    <property type="entry name" value="His_kinase_dom"/>
</dbReference>
<evidence type="ECO:0000313" key="11">
    <source>
        <dbReference type="Proteomes" id="UP000321306"/>
    </source>
</evidence>
<evidence type="ECO:0000256" key="4">
    <source>
        <dbReference type="ARBA" id="ARBA00022679"/>
    </source>
</evidence>
<dbReference type="CDD" id="cd00075">
    <property type="entry name" value="HATPase"/>
    <property type="match status" value="1"/>
</dbReference>
<evidence type="ECO:0000256" key="3">
    <source>
        <dbReference type="ARBA" id="ARBA00022553"/>
    </source>
</evidence>
<dbReference type="InterPro" id="IPR036097">
    <property type="entry name" value="HisK_dim/P_sf"/>
</dbReference>
<feature type="domain" description="Histidine kinase" evidence="8">
    <location>
        <begin position="391"/>
        <end position="606"/>
    </location>
</feature>
<dbReference type="PANTHER" id="PTHR43711:SF1">
    <property type="entry name" value="HISTIDINE KINASE 1"/>
    <property type="match status" value="1"/>
</dbReference>
<dbReference type="PROSITE" id="PS50109">
    <property type="entry name" value="HIS_KIN"/>
    <property type="match status" value="1"/>
</dbReference>
<evidence type="ECO:0000256" key="6">
    <source>
        <dbReference type="ARBA" id="ARBA00023012"/>
    </source>
</evidence>
<dbReference type="GO" id="GO:0000155">
    <property type="term" value="F:phosphorelay sensor kinase activity"/>
    <property type="evidence" value="ECO:0007669"/>
    <property type="project" value="InterPro"/>
</dbReference>
<reference evidence="10 11" key="1">
    <citation type="submission" date="2019-07" db="EMBL/GenBank/DDBJ databases">
        <title>Whole genome shotgun sequence of Deinococcus cellulosilyticus NBRC 106333.</title>
        <authorList>
            <person name="Hosoyama A."/>
            <person name="Uohara A."/>
            <person name="Ohji S."/>
            <person name="Ichikawa N."/>
        </authorList>
    </citation>
    <scope>NUCLEOTIDE SEQUENCE [LARGE SCALE GENOMIC DNA]</scope>
    <source>
        <strain evidence="10 11">NBRC 106333</strain>
    </source>
</reference>
<dbReference type="OrthoDB" id="9815750at2"/>
<dbReference type="RefSeq" id="WP_146884186.1">
    <property type="nucleotide sequence ID" value="NZ_BJXB01000007.1"/>
</dbReference>
<dbReference type="EMBL" id="BJXB01000007">
    <property type="protein sequence ID" value="GEM46373.1"/>
    <property type="molecule type" value="Genomic_DNA"/>
</dbReference>
<evidence type="ECO:0000259" key="8">
    <source>
        <dbReference type="PROSITE" id="PS50109"/>
    </source>
</evidence>
<evidence type="ECO:0000256" key="5">
    <source>
        <dbReference type="ARBA" id="ARBA00022777"/>
    </source>
</evidence>
<dbReference type="InterPro" id="IPR036890">
    <property type="entry name" value="HATPase_C_sf"/>
</dbReference>
<organism evidence="10 11">
    <name type="scientific">Deinococcus cellulosilyticus (strain DSM 18568 / NBRC 106333 / KACC 11606 / 5516J-15)</name>
    <dbReference type="NCBI Taxonomy" id="1223518"/>
    <lineage>
        <taxon>Bacteria</taxon>
        <taxon>Thermotogati</taxon>
        <taxon>Deinococcota</taxon>
        <taxon>Deinococci</taxon>
        <taxon>Deinococcales</taxon>
        <taxon>Deinococcaceae</taxon>
        <taxon>Deinococcus</taxon>
    </lineage>
</organism>
<dbReference type="InterPro" id="IPR003594">
    <property type="entry name" value="HATPase_dom"/>
</dbReference>
<dbReference type="InterPro" id="IPR001610">
    <property type="entry name" value="PAC"/>
</dbReference>
<dbReference type="Gene3D" id="1.10.287.130">
    <property type="match status" value="1"/>
</dbReference>
<dbReference type="NCBIfam" id="TIGR00229">
    <property type="entry name" value="sensory_box"/>
    <property type="match status" value="2"/>
</dbReference>
<accession>A0A511N0J3</accession>
<dbReference type="CDD" id="cd00130">
    <property type="entry name" value="PAS"/>
    <property type="match status" value="1"/>
</dbReference>
<dbReference type="PRINTS" id="PR00344">
    <property type="entry name" value="BCTRLSENSOR"/>
</dbReference>
<keyword evidence="7" id="KW-0472">Membrane</keyword>
<dbReference type="EC" id="2.7.13.3" evidence="2"/>
<dbReference type="Pfam" id="PF08447">
    <property type="entry name" value="PAS_3"/>
    <property type="match status" value="1"/>
</dbReference>
<dbReference type="PANTHER" id="PTHR43711">
    <property type="entry name" value="TWO-COMPONENT HISTIDINE KINASE"/>
    <property type="match status" value="1"/>
</dbReference>
<comment type="catalytic activity">
    <reaction evidence="1">
        <text>ATP + protein L-histidine = ADP + protein N-phospho-L-histidine.</text>
        <dbReference type="EC" id="2.7.13.3"/>
    </reaction>
</comment>
<dbReference type="InterPro" id="IPR000700">
    <property type="entry name" value="PAS-assoc_C"/>
</dbReference>
<dbReference type="InterPro" id="IPR003661">
    <property type="entry name" value="HisK_dim/P_dom"/>
</dbReference>
<dbReference type="Gene3D" id="3.30.565.10">
    <property type="entry name" value="Histidine kinase-like ATPase, C-terminal domain"/>
    <property type="match status" value="1"/>
</dbReference>
<evidence type="ECO:0000256" key="7">
    <source>
        <dbReference type="ARBA" id="ARBA00023136"/>
    </source>
</evidence>
<dbReference type="Pfam" id="PF02518">
    <property type="entry name" value="HATPase_c"/>
    <property type="match status" value="1"/>
</dbReference>
<feature type="domain" description="PAC" evidence="9">
    <location>
        <begin position="320"/>
        <end position="373"/>
    </location>
</feature>
<keyword evidence="4" id="KW-0808">Transferase</keyword>
<protein>
    <recommendedName>
        <fullName evidence="2">histidine kinase</fullName>
        <ecNumber evidence="2">2.7.13.3</ecNumber>
    </recommendedName>
</protein>
<dbReference type="FunFam" id="3.30.565.10:FF:000006">
    <property type="entry name" value="Sensor histidine kinase WalK"/>
    <property type="match status" value="1"/>
</dbReference>